<evidence type="ECO:0000313" key="2">
    <source>
        <dbReference type="Proteomes" id="UP001524478"/>
    </source>
</evidence>
<dbReference type="EMBL" id="JANGAC010000011">
    <property type="protein sequence ID" value="MCQ4924283.1"/>
    <property type="molecule type" value="Genomic_DNA"/>
</dbReference>
<keyword evidence="2" id="KW-1185">Reference proteome</keyword>
<reference evidence="1 2" key="1">
    <citation type="submission" date="2022-06" db="EMBL/GenBank/DDBJ databases">
        <title>Isolation of gut microbiota from human fecal samples.</title>
        <authorList>
            <person name="Pamer E.G."/>
            <person name="Barat B."/>
            <person name="Waligurski E."/>
            <person name="Medina S."/>
            <person name="Paddock L."/>
            <person name="Mostad J."/>
        </authorList>
    </citation>
    <scope>NUCLEOTIDE SEQUENCE [LARGE SCALE GENOMIC DNA]</scope>
    <source>
        <strain evidence="1 2">DFI.7.95</strain>
    </source>
</reference>
<proteinExistence type="predicted"/>
<accession>A0ABT1SCU8</accession>
<evidence type="ECO:0000313" key="1">
    <source>
        <dbReference type="EMBL" id="MCQ4924283.1"/>
    </source>
</evidence>
<dbReference type="RefSeq" id="WP_256312051.1">
    <property type="nucleotide sequence ID" value="NZ_JANGAC010000011.1"/>
</dbReference>
<protein>
    <submittedName>
        <fullName evidence="1">Uncharacterized protein</fullName>
    </submittedName>
</protein>
<dbReference type="Proteomes" id="UP001524478">
    <property type="component" value="Unassembled WGS sequence"/>
</dbReference>
<gene>
    <name evidence="1" type="ORF">NE686_14365</name>
</gene>
<name>A0ABT1SCU8_9FIRM</name>
<organism evidence="1 2">
    <name type="scientific">Tissierella carlieri</name>
    <dbReference type="NCBI Taxonomy" id="689904"/>
    <lineage>
        <taxon>Bacteria</taxon>
        <taxon>Bacillati</taxon>
        <taxon>Bacillota</taxon>
        <taxon>Tissierellia</taxon>
        <taxon>Tissierellales</taxon>
        <taxon>Tissierellaceae</taxon>
        <taxon>Tissierella</taxon>
    </lineage>
</organism>
<sequence>MIQREIESRGIRTASIIHLPKVAEKVRPPRMMHIQFPLGRTFGRAFDIELQTRIVKDLLDLAIYGGPKELVRLDYKWK</sequence>
<comment type="caution">
    <text evidence="1">The sequence shown here is derived from an EMBL/GenBank/DDBJ whole genome shotgun (WGS) entry which is preliminary data.</text>
</comment>